<proteinExistence type="predicted"/>
<protein>
    <submittedName>
        <fullName evidence="2">DUF4225 domain-containing protein</fullName>
    </submittedName>
</protein>
<sequence length="265" mass="29691">MDNYWDKDRFSRYFLTLANLEAQQLYSKATEAAFIHLKDGFTQMAFQDEVKRFIDAQLDAIRSASSEIECQQCLRNLQDEHKYLSLQDQMLRSGEAALHASVQFIKNDKVWHWVINGVGVVLGGMQVVAGLGVAAVSFATGNVIGTGFGAMLILHGANGVVESSLNLFTGKNDAQGFLRKFYIGGAEFFGFDQRLAELAYTSMDLLLSVYGMARLIIKPQQYRLFHYLSTDYVRGIKDMSRLDLGIEAYNDTLSIKTLYDDINSG</sequence>
<accession>A0A506VDC1</accession>
<dbReference type="InterPro" id="IPR025320">
    <property type="entry name" value="DUF4225"/>
</dbReference>
<evidence type="ECO:0000313" key="3">
    <source>
        <dbReference type="Proteomes" id="UP000319523"/>
    </source>
</evidence>
<organism evidence="2 3">
    <name type="scientific">Mixta tenebrionis</name>
    <dbReference type="NCBI Taxonomy" id="2562439"/>
    <lineage>
        <taxon>Bacteria</taxon>
        <taxon>Pseudomonadati</taxon>
        <taxon>Pseudomonadota</taxon>
        <taxon>Gammaproteobacteria</taxon>
        <taxon>Enterobacterales</taxon>
        <taxon>Erwiniaceae</taxon>
        <taxon>Mixta</taxon>
    </lineage>
</organism>
<evidence type="ECO:0000313" key="2">
    <source>
        <dbReference type="EMBL" id="TPW43558.1"/>
    </source>
</evidence>
<feature type="transmembrane region" description="Helical" evidence="1">
    <location>
        <begin position="113"/>
        <end position="139"/>
    </location>
</feature>
<keyword evidence="1" id="KW-0812">Transmembrane</keyword>
<name>A0A506VDC1_9GAMM</name>
<dbReference type="Pfam" id="PF13988">
    <property type="entry name" value="DUF4225"/>
    <property type="match status" value="1"/>
</dbReference>
<dbReference type="EMBL" id="VHQI01000002">
    <property type="protein sequence ID" value="TPW43558.1"/>
    <property type="molecule type" value="Genomic_DNA"/>
</dbReference>
<comment type="caution">
    <text evidence="2">The sequence shown here is derived from an EMBL/GenBank/DDBJ whole genome shotgun (WGS) entry which is preliminary data.</text>
</comment>
<reference evidence="2 3" key="1">
    <citation type="submission" date="2019-06" db="EMBL/GenBank/DDBJ databases">
        <authorList>
            <person name="Yang Y."/>
        </authorList>
    </citation>
    <scope>NUCLEOTIDE SEQUENCE [LARGE SCALE GENOMIC DNA]</scope>
    <source>
        <strain evidence="2 3">BIT-26</strain>
    </source>
</reference>
<dbReference type="RefSeq" id="WP_141174755.1">
    <property type="nucleotide sequence ID" value="NZ_JBHUFX010000032.1"/>
</dbReference>
<dbReference type="AlphaFoldDB" id="A0A506VDC1"/>
<keyword evidence="3" id="KW-1185">Reference proteome</keyword>
<dbReference type="Proteomes" id="UP000319523">
    <property type="component" value="Unassembled WGS sequence"/>
</dbReference>
<evidence type="ECO:0000256" key="1">
    <source>
        <dbReference type="SAM" id="Phobius"/>
    </source>
</evidence>
<dbReference type="OrthoDB" id="6534834at2"/>
<keyword evidence="1" id="KW-1133">Transmembrane helix</keyword>
<keyword evidence="1" id="KW-0472">Membrane</keyword>
<gene>
    <name evidence="2" type="ORF">FKM52_03150</name>
</gene>